<dbReference type="Proteomes" id="UP000349468">
    <property type="component" value="Unassembled WGS sequence"/>
</dbReference>
<dbReference type="RefSeq" id="WP_154914269.1">
    <property type="nucleotide sequence ID" value="NZ_CABVIK010000039.1"/>
</dbReference>
<evidence type="ECO:0000313" key="2">
    <source>
        <dbReference type="Proteomes" id="UP000349468"/>
    </source>
</evidence>
<organism evidence="1 2">
    <name type="scientific">Pseudomonas fluorescens</name>
    <dbReference type="NCBI Taxonomy" id="294"/>
    <lineage>
        <taxon>Bacteria</taxon>
        <taxon>Pseudomonadati</taxon>
        <taxon>Pseudomonadota</taxon>
        <taxon>Gammaproteobacteria</taxon>
        <taxon>Pseudomonadales</taxon>
        <taxon>Pseudomonadaceae</taxon>
        <taxon>Pseudomonas</taxon>
    </lineage>
</organism>
<dbReference type="AlphaFoldDB" id="A0A5E7QIB3"/>
<gene>
    <name evidence="1" type="primary">ybcO_2</name>
    <name evidence="1" type="ORF">PS870_06438</name>
</gene>
<accession>A0A5E7QIB3</accession>
<reference evidence="1 2" key="1">
    <citation type="submission" date="2019-09" db="EMBL/GenBank/DDBJ databases">
        <authorList>
            <person name="Chandra G."/>
            <person name="Truman W A."/>
        </authorList>
    </citation>
    <scope>NUCLEOTIDE SEQUENCE [LARGE SCALE GENOMIC DNA]</scope>
    <source>
        <strain evidence="1">PS870</strain>
    </source>
</reference>
<dbReference type="Pfam" id="PF07102">
    <property type="entry name" value="YbcO"/>
    <property type="match status" value="1"/>
</dbReference>
<proteinExistence type="predicted"/>
<dbReference type="EMBL" id="CABVIK010000039">
    <property type="protein sequence ID" value="VVP61761.1"/>
    <property type="molecule type" value="Genomic_DNA"/>
</dbReference>
<name>A0A5E7QIB3_PSEFL</name>
<evidence type="ECO:0000313" key="1">
    <source>
        <dbReference type="EMBL" id="VVP61761.1"/>
    </source>
</evidence>
<dbReference type="GO" id="GO:0016787">
    <property type="term" value="F:hydrolase activity"/>
    <property type="evidence" value="ECO:0007669"/>
    <property type="project" value="UniProtKB-KW"/>
</dbReference>
<dbReference type="Gene3D" id="3.30.50.20">
    <property type="entry name" value="prophage-derive protein ybcO"/>
    <property type="match status" value="1"/>
</dbReference>
<dbReference type="InterPro" id="IPR010774">
    <property type="entry name" value="YbcO"/>
</dbReference>
<dbReference type="EC" id="3.1.-.-" evidence="1"/>
<protein>
    <submittedName>
        <fullName evidence="1">Nuclease YbcO</fullName>
        <ecNumber evidence="1">3.1.-.-</ecNumber>
    </submittedName>
</protein>
<sequence>MTRQTKLTKAARGRDCQIRLPGCPGDTETVVLAHYRLAGICGIGLKPPDLIGAWGCAYCHNLCDGRANRNVLSMTYNEVRLYHAEAVLRTQAILIKEGKVSA</sequence>
<keyword evidence="1" id="KW-0378">Hydrolase</keyword>